<gene>
    <name evidence="1" type="ORF">DENIS_2716</name>
</gene>
<comment type="caution">
    <text evidence="1">The sequence shown here is derived from an EMBL/GenBank/DDBJ whole genome shotgun (WGS) entry which is preliminary data.</text>
</comment>
<keyword evidence="2" id="KW-1185">Reference proteome</keyword>
<evidence type="ECO:0000313" key="1">
    <source>
        <dbReference type="EMBL" id="GBC61754.1"/>
    </source>
</evidence>
<protein>
    <submittedName>
        <fullName evidence="1">Uncharacterized protein</fullName>
    </submittedName>
</protein>
<organism evidence="1 2">
    <name type="scientific">Desulfonema ishimotonii</name>
    <dbReference type="NCBI Taxonomy" id="45657"/>
    <lineage>
        <taxon>Bacteria</taxon>
        <taxon>Pseudomonadati</taxon>
        <taxon>Thermodesulfobacteriota</taxon>
        <taxon>Desulfobacteria</taxon>
        <taxon>Desulfobacterales</taxon>
        <taxon>Desulfococcaceae</taxon>
        <taxon>Desulfonema</taxon>
    </lineage>
</organism>
<dbReference type="EMBL" id="BEXT01000001">
    <property type="protein sequence ID" value="GBC61754.1"/>
    <property type="molecule type" value="Genomic_DNA"/>
</dbReference>
<reference evidence="2" key="1">
    <citation type="submission" date="2017-11" db="EMBL/GenBank/DDBJ databases">
        <authorList>
            <person name="Watanabe M."/>
            <person name="Kojima H."/>
        </authorList>
    </citation>
    <scope>NUCLEOTIDE SEQUENCE [LARGE SCALE GENOMIC DNA]</scope>
    <source>
        <strain evidence="2">Tokyo 01</strain>
    </source>
</reference>
<evidence type="ECO:0000313" key="2">
    <source>
        <dbReference type="Proteomes" id="UP000288096"/>
    </source>
</evidence>
<dbReference type="Proteomes" id="UP000288096">
    <property type="component" value="Unassembled WGS sequence"/>
</dbReference>
<accession>A0A401FXU5</accession>
<reference evidence="2" key="2">
    <citation type="submission" date="2019-01" db="EMBL/GenBank/DDBJ databases">
        <title>Genome sequence of Desulfonema ishimotonii strain Tokyo 01.</title>
        <authorList>
            <person name="Fukui M."/>
        </authorList>
    </citation>
    <scope>NUCLEOTIDE SEQUENCE [LARGE SCALE GENOMIC DNA]</scope>
    <source>
        <strain evidence="2">Tokyo 01</strain>
    </source>
</reference>
<name>A0A401FXU5_9BACT</name>
<proteinExistence type="predicted"/>
<dbReference type="AlphaFoldDB" id="A0A401FXU5"/>
<sequence>MRNLRKIIFNAVSLTVGLILKEKALLLNPVPPLKFSIRSDGLRGLNEDFSYFGNNNNDIFQGTVKKQNNGILDF</sequence>